<proteinExistence type="predicted"/>
<dbReference type="EMBL" id="KB445565">
    <property type="protein sequence ID" value="EMC90958.1"/>
    <property type="molecule type" value="Genomic_DNA"/>
</dbReference>
<reference evidence="2 3" key="1">
    <citation type="journal article" date="2012" name="PLoS Pathog.">
        <title>Diverse lifestyles and strategies of plant pathogenesis encoded in the genomes of eighteen Dothideomycetes fungi.</title>
        <authorList>
            <person name="Ohm R.A."/>
            <person name="Feau N."/>
            <person name="Henrissat B."/>
            <person name="Schoch C.L."/>
            <person name="Horwitz B.A."/>
            <person name="Barry K.W."/>
            <person name="Condon B.J."/>
            <person name="Copeland A.C."/>
            <person name="Dhillon B."/>
            <person name="Glaser F."/>
            <person name="Hesse C.N."/>
            <person name="Kosti I."/>
            <person name="LaButti K."/>
            <person name="Lindquist E.A."/>
            <person name="Lucas S."/>
            <person name="Salamov A.A."/>
            <person name="Bradshaw R.E."/>
            <person name="Ciuffetti L."/>
            <person name="Hamelin R.C."/>
            <person name="Kema G.H.J."/>
            <person name="Lawrence C."/>
            <person name="Scott J.A."/>
            <person name="Spatafora J.W."/>
            <person name="Turgeon B.G."/>
            <person name="de Wit P.J.G.M."/>
            <person name="Zhong S."/>
            <person name="Goodwin S.B."/>
            <person name="Grigoriev I.V."/>
        </authorList>
    </citation>
    <scope>NUCLEOTIDE SEQUENCE [LARGE SCALE GENOMIC DNA]</scope>
    <source>
        <strain evidence="2 3">UAMH 10762</strain>
    </source>
</reference>
<feature type="transmembrane region" description="Helical" evidence="1">
    <location>
        <begin position="104"/>
        <end position="128"/>
    </location>
</feature>
<keyword evidence="3" id="KW-1185">Reference proteome</keyword>
<evidence type="ECO:0000256" key="1">
    <source>
        <dbReference type="SAM" id="Phobius"/>
    </source>
</evidence>
<protein>
    <submittedName>
        <fullName evidence="2">Uncharacterized protein</fullName>
    </submittedName>
</protein>
<sequence>MSYQHPTDCIAAFARPRRNIRPPTGYPSFYSAASTASIRIAIDMFNSLLGVAVTATNAIDRTVVAIIYAATNCIFYAAVYGEDKTLITIDYLSVPELPTEYMRLWHGIALIVAVVLFLASATALFYLIHILSELHRRPRIIVIDDLAATTTLAVTRLLAHATMWHK</sequence>
<dbReference type="RefSeq" id="XP_007681886.1">
    <property type="nucleotide sequence ID" value="XM_007683696.1"/>
</dbReference>
<keyword evidence="1" id="KW-1133">Transmembrane helix</keyword>
<gene>
    <name evidence="2" type="ORF">BAUCODRAFT_127458</name>
</gene>
<dbReference type="HOGENOM" id="CLU_1602384_0_0_1"/>
<dbReference type="AlphaFoldDB" id="M2MI63"/>
<accession>M2MI63</accession>
<evidence type="ECO:0000313" key="3">
    <source>
        <dbReference type="Proteomes" id="UP000011761"/>
    </source>
</evidence>
<dbReference type="GeneID" id="19108154"/>
<evidence type="ECO:0000313" key="2">
    <source>
        <dbReference type="EMBL" id="EMC90958.1"/>
    </source>
</evidence>
<keyword evidence="1" id="KW-0472">Membrane</keyword>
<organism evidence="2 3">
    <name type="scientific">Baudoinia panamericana (strain UAMH 10762)</name>
    <name type="common">Angels' share fungus</name>
    <name type="synonym">Baudoinia compniacensis (strain UAMH 10762)</name>
    <dbReference type="NCBI Taxonomy" id="717646"/>
    <lineage>
        <taxon>Eukaryota</taxon>
        <taxon>Fungi</taxon>
        <taxon>Dikarya</taxon>
        <taxon>Ascomycota</taxon>
        <taxon>Pezizomycotina</taxon>
        <taxon>Dothideomycetes</taxon>
        <taxon>Dothideomycetidae</taxon>
        <taxon>Mycosphaerellales</taxon>
        <taxon>Teratosphaeriaceae</taxon>
        <taxon>Baudoinia</taxon>
    </lineage>
</organism>
<dbReference type="KEGG" id="bcom:BAUCODRAFT_127458"/>
<keyword evidence="1" id="KW-0812">Transmembrane</keyword>
<name>M2MI63_BAUPA</name>
<dbReference type="Proteomes" id="UP000011761">
    <property type="component" value="Unassembled WGS sequence"/>
</dbReference>